<feature type="compositionally biased region" description="Polar residues" evidence="1">
    <location>
        <begin position="148"/>
        <end position="163"/>
    </location>
</feature>
<proteinExistence type="predicted"/>
<evidence type="ECO:0000313" key="2">
    <source>
        <dbReference type="EMBL" id="KAH6603505.1"/>
    </source>
</evidence>
<dbReference type="EMBL" id="JAIWOZ010000007">
    <property type="protein sequence ID" value="KAH6603505.1"/>
    <property type="molecule type" value="Genomic_DNA"/>
</dbReference>
<evidence type="ECO:0000313" key="3">
    <source>
        <dbReference type="Proteomes" id="UP000827724"/>
    </source>
</evidence>
<comment type="caution">
    <text evidence="2">The sequence shown here is derived from an EMBL/GenBank/DDBJ whole genome shotgun (WGS) entry which is preliminary data.</text>
</comment>
<protein>
    <submittedName>
        <fullName evidence="2">Uncharacterized protein</fullName>
    </submittedName>
</protein>
<feature type="compositionally biased region" description="Basic and acidic residues" evidence="1">
    <location>
        <begin position="383"/>
        <end position="392"/>
    </location>
</feature>
<name>A0A9P8QF66_9HYPO</name>
<reference evidence="2" key="1">
    <citation type="submission" date="2021-08" db="EMBL/GenBank/DDBJ databases">
        <title>Chromosome-Level Trichoderma cornu-damae using Hi-C Data.</title>
        <authorList>
            <person name="Kim C.S."/>
        </authorList>
    </citation>
    <scope>NUCLEOTIDE SEQUENCE</scope>
    <source>
        <strain evidence="2">KA19-0412C</strain>
    </source>
</reference>
<accession>A0A9P8QF66</accession>
<feature type="region of interest" description="Disordered" evidence="1">
    <location>
        <begin position="140"/>
        <end position="220"/>
    </location>
</feature>
<sequence>MTPLRAKLMTRAQAIWSSFGSQCLARRPRKRLMGSLLAKLAEGEDARRSVALKTYDGTRRRRPSAVDARAAAARRLLISSRLEDRLASMASRPAISTLSRSLWRFVASISPVASSPACFRLTSASVNGLRRLASALPSVCQGDETDANPDSSAMSEMPTTPTLSRHALVRSSPEPPLALPAAGGGGGEDRISASARGTTPPMDQNKSSQPPNKADCRPSAARGSLPLAVLWKLHPALDTRDRHSSQGISTTSMNSSAGTVTLSARLLAAASAAPTTSAMTSAPSVAASPTVVPKAHAAPRLRQPLRPCSAWTCRSAAGALAGRTWPSPSRTSSCAARLRRGNTCRTATALAAMKTAAKGSAESRAAAVTALGLGGAQAFWFRPQEDDRDKGHICAGPSSGDR</sequence>
<organism evidence="2 3">
    <name type="scientific">Trichoderma cornu-damae</name>
    <dbReference type="NCBI Taxonomy" id="654480"/>
    <lineage>
        <taxon>Eukaryota</taxon>
        <taxon>Fungi</taxon>
        <taxon>Dikarya</taxon>
        <taxon>Ascomycota</taxon>
        <taxon>Pezizomycotina</taxon>
        <taxon>Sordariomycetes</taxon>
        <taxon>Hypocreomycetidae</taxon>
        <taxon>Hypocreales</taxon>
        <taxon>Hypocreaceae</taxon>
        <taxon>Trichoderma</taxon>
    </lineage>
</organism>
<feature type="region of interest" description="Disordered" evidence="1">
    <location>
        <begin position="382"/>
        <end position="402"/>
    </location>
</feature>
<keyword evidence="3" id="KW-1185">Reference proteome</keyword>
<feature type="compositionally biased region" description="Polar residues" evidence="1">
    <location>
        <begin position="195"/>
        <end position="211"/>
    </location>
</feature>
<dbReference type="Proteomes" id="UP000827724">
    <property type="component" value="Unassembled WGS sequence"/>
</dbReference>
<gene>
    <name evidence="2" type="ORF">Trco_008280</name>
</gene>
<evidence type="ECO:0000256" key="1">
    <source>
        <dbReference type="SAM" id="MobiDB-lite"/>
    </source>
</evidence>
<dbReference type="AlphaFoldDB" id="A0A9P8QF66"/>